<organism evidence="1 2">
    <name type="scientific">Pseudomonas putida</name>
    <name type="common">Arthrobacter siderocapsulatus</name>
    <dbReference type="NCBI Taxonomy" id="303"/>
    <lineage>
        <taxon>Bacteria</taxon>
        <taxon>Pseudomonadati</taxon>
        <taxon>Pseudomonadota</taxon>
        <taxon>Gammaproteobacteria</taxon>
        <taxon>Pseudomonadales</taxon>
        <taxon>Pseudomonadaceae</taxon>
        <taxon>Pseudomonas</taxon>
    </lineage>
</organism>
<reference evidence="1 2" key="1">
    <citation type="submission" date="2016-12" db="EMBL/GenBank/DDBJ databases">
        <title>Draft Genome Sequence of Mercury Resistant Pseudomonas DRA525.</title>
        <authorList>
            <person name="Drace K.M."/>
        </authorList>
    </citation>
    <scope>NUCLEOTIDE SEQUENCE [LARGE SCALE GENOMIC DNA]</scope>
    <source>
        <strain evidence="1 2">DRA525</strain>
    </source>
</reference>
<proteinExistence type="predicted"/>
<dbReference type="EMBL" id="CP018743">
    <property type="protein sequence ID" value="APO81767.1"/>
    <property type="molecule type" value="Genomic_DNA"/>
</dbReference>
<dbReference type="RefSeq" id="WP_075044682.1">
    <property type="nucleotide sequence ID" value="NZ_CP018743.1"/>
</dbReference>
<accession>A0A1L5PNM6</accession>
<dbReference type="AlphaFoldDB" id="A0A1L5PNM6"/>
<protein>
    <submittedName>
        <fullName evidence="1">Uncharacterized protein</fullName>
    </submittedName>
</protein>
<evidence type="ECO:0000313" key="1">
    <source>
        <dbReference type="EMBL" id="APO81767.1"/>
    </source>
</evidence>
<name>A0A1L5PNM6_PSEPU</name>
<gene>
    <name evidence="1" type="ORF">BL240_10060</name>
</gene>
<dbReference type="Proteomes" id="UP000185146">
    <property type="component" value="Chromosome"/>
</dbReference>
<evidence type="ECO:0000313" key="2">
    <source>
        <dbReference type="Proteomes" id="UP000185146"/>
    </source>
</evidence>
<sequence length="213" mass="23869">MTLIRLKVAEKLAKIARKPDHSPRTLLIMTQRMVRISLDRLSDIRAERRVFRREAAALQGYPHTQRQHDKLLEKSRTHRDDDIRDIKQGLIGMGYHLIKDTDNSYDAIGFDSLCDLLSINPIHRPAIPNDERGLAGLIYVARLENSASPQSDGWGEGGPLFEACFMAMMHWIKTAPEGDLPDLFGPGSPFAGVEVVQVNPWTDSTGPSSETLQ</sequence>